<evidence type="ECO:0000256" key="2">
    <source>
        <dbReference type="SAM" id="Phobius"/>
    </source>
</evidence>
<accession>A0ABQ8A6D8</accession>
<name>A0ABQ8A6D8_BRANA</name>
<dbReference type="EMBL" id="JAGKQM010000013">
    <property type="protein sequence ID" value="KAH0888105.1"/>
    <property type="molecule type" value="Genomic_DNA"/>
</dbReference>
<feature type="region of interest" description="Disordered" evidence="1">
    <location>
        <begin position="100"/>
        <end position="124"/>
    </location>
</feature>
<gene>
    <name evidence="3" type="ORF">HID58_050534</name>
</gene>
<feature type="transmembrane region" description="Helical" evidence="2">
    <location>
        <begin position="76"/>
        <end position="93"/>
    </location>
</feature>
<protein>
    <submittedName>
        <fullName evidence="3">Uncharacterized protein</fullName>
    </submittedName>
</protein>
<keyword evidence="2" id="KW-1133">Transmembrane helix</keyword>
<evidence type="ECO:0000313" key="3">
    <source>
        <dbReference type="EMBL" id="KAH0888105.1"/>
    </source>
</evidence>
<comment type="caution">
    <text evidence="3">The sequence shown here is derived from an EMBL/GenBank/DDBJ whole genome shotgun (WGS) entry which is preliminary data.</text>
</comment>
<proteinExistence type="predicted"/>
<sequence length="163" mass="18765">MCIWVRNNTMTKGSEDRQHHSPQRKPSLRIITPIPLFGPFFFLFVLLEKKERRAANFWSKSYMRNNYSRRKPREHITTVAFIILLLLFLFLYAKASSSSSPAGIHHPSTHGSLKKPRVLDPKPDDLNGNAALRGSRIYTYEGGENVFEDGKRRVFTGPNPLHN</sequence>
<dbReference type="Proteomes" id="UP000824890">
    <property type="component" value="Unassembled WGS sequence"/>
</dbReference>
<keyword evidence="2" id="KW-0472">Membrane</keyword>
<organism evidence="3 4">
    <name type="scientific">Brassica napus</name>
    <name type="common">Rape</name>
    <dbReference type="NCBI Taxonomy" id="3708"/>
    <lineage>
        <taxon>Eukaryota</taxon>
        <taxon>Viridiplantae</taxon>
        <taxon>Streptophyta</taxon>
        <taxon>Embryophyta</taxon>
        <taxon>Tracheophyta</taxon>
        <taxon>Spermatophyta</taxon>
        <taxon>Magnoliopsida</taxon>
        <taxon>eudicotyledons</taxon>
        <taxon>Gunneridae</taxon>
        <taxon>Pentapetalae</taxon>
        <taxon>rosids</taxon>
        <taxon>malvids</taxon>
        <taxon>Brassicales</taxon>
        <taxon>Brassicaceae</taxon>
        <taxon>Brassiceae</taxon>
        <taxon>Brassica</taxon>
    </lineage>
</organism>
<reference evidence="3 4" key="1">
    <citation type="submission" date="2021-05" db="EMBL/GenBank/DDBJ databases">
        <title>Genome Assembly of Synthetic Allotetraploid Brassica napus Reveals Homoeologous Exchanges between Subgenomes.</title>
        <authorList>
            <person name="Davis J.T."/>
        </authorList>
    </citation>
    <scope>NUCLEOTIDE SEQUENCE [LARGE SCALE GENOMIC DNA]</scope>
    <source>
        <strain evidence="4">cv. Da-Ae</strain>
        <tissue evidence="3">Seedling</tissue>
    </source>
</reference>
<feature type="transmembrane region" description="Helical" evidence="2">
    <location>
        <begin position="30"/>
        <end position="47"/>
    </location>
</feature>
<evidence type="ECO:0000256" key="1">
    <source>
        <dbReference type="SAM" id="MobiDB-lite"/>
    </source>
</evidence>
<evidence type="ECO:0000313" key="4">
    <source>
        <dbReference type="Proteomes" id="UP000824890"/>
    </source>
</evidence>
<dbReference type="PANTHER" id="PTHR34545:SF1">
    <property type="entry name" value="CLAVATA3_ESR (CLE)-RELATED PROTEIN 22"/>
    <property type="match status" value="1"/>
</dbReference>
<dbReference type="InterPro" id="IPR033249">
    <property type="entry name" value="CLE_plant"/>
</dbReference>
<keyword evidence="2" id="KW-0812">Transmembrane</keyword>
<keyword evidence="4" id="KW-1185">Reference proteome</keyword>
<dbReference type="PANTHER" id="PTHR34545">
    <property type="entry name" value="CLAVATA3/ESR (CLE)-RELATED PROTEIN 22"/>
    <property type="match status" value="1"/>
</dbReference>